<dbReference type="AlphaFoldDB" id="A0A0D0FG39"/>
<comment type="similarity">
    <text evidence="1">Belongs to the BlaI transcriptional regulatory family.</text>
</comment>
<evidence type="ECO:0000256" key="4">
    <source>
        <dbReference type="ARBA" id="ARBA00023163"/>
    </source>
</evidence>
<evidence type="ECO:0000256" key="2">
    <source>
        <dbReference type="ARBA" id="ARBA00023015"/>
    </source>
</evidence>
<keyword evidence="2" id="KW-0805">Transcription regulation</keyword>
<reference evidence="5 6" key="1">
    <citation type="submission" date="2015-01" db="EMBL/GenBank/DDBJ databases">
        <title>Draft Genome Sequences of Four Bacillus thermoamylovorans Strains, Isolated From Food Products.</title>
        <authorList>
            <person name="Krawcyk A.O."/>
            <person name="Berendsen E.M."/>
            <person name="Eijlander R.T."/>
            <person name="de Jong A."/>
            <person name="Wells-Bennik M."/>
            <person name="Kuipers O.P."/>
        </authorList>
    </citation>
    <scope>NUCLEOTIDE SEQUENCE [LARGE SCALE GENOMIC DNA]</scope>
    <source>
        <strain evidence="5 6">B4167</strain>
    </source>
</reference>
<organism evidence="5 6">
    <name type="scientific">Caldibacillus thermoamylovorans</name>
    <dbReference type="NCBI Taxonomy" id="35841"/>
    <lineage>
        <taxon>Bacteria</taxon>
        <taxon>Bacillati</taxon>
        <taxon>Bacillota</taxon>
        <taxon>Bacilli</taxon>
        <taxon>Bacillales</taxon>
        <taxon>Bacillaceae</taxon>
        <taxon>Caldibacillus</taxon>
    </lineage>
</organism>
<evidence type="ECO:0000256" key="3">
    <source>
        <dbReference type="ARBA" id="ARBA00023125"/>
    </source>
</evidence>
<dbReference type="Gene3D" id="1.10.10.10">
    <property type="entry name" value="Winged helix-like DNA-binding domain superfamily/Winged helix DNA-binding domain"/>
    <property type="match status" value="1"/>
</dbReference>
<dbReference type="Pfam" id="PF03965">
    <property type="entry name" value="Penicillinase_R"/>
    <property type="match status" value="1"/>
</dbReference>
<dbReference type="RefSeq" id="WP_041844923.1">
    <property type="nucleotide sequence ID" value="NZ_JXLR01000018.1"/>
</dbReference>
<dbReference type="InterPro" id="IPR014071">
    <property type="entry name" value="Cu_transp_CopY/TcrY"/>
</dbReference>
<dbReference type="PIRSF" id="PIRSF019455">
    <property type="entry name" value="CopR_AtkY"/>
    <property type="match status" value="1"/>
</dbReference>
<gene>
    <name evidence="5" type="ORF">B4167_2009</name>
</gene>
<dbReference type="InterPro" id="IPR036388">
    <property type="entry name" value="WH-like_DNA-bd_sf"/>
</dbReference>
<keyword evidence="4" id="KW-0804">Transcription</keyword>
<name>A0A0D0FG39_9BACI</name>
<evidence type="ECO:0008006" key="7">
    <source>
        <dbReference type="Google" id="ProtNLM"/>
    </source>
</evidence>
<dbReference type="NCBIfam" id="TIGR02698">
    <property type="entry name" value="CopY_TcrY"/>
    <property type="match status" value="1"/>
</dbReference>
<sequence length="153" mass="17479">MELSSKITDSEWEVMRVVWTLNEATSNDIIDVLEKKKDWKPATTKTFIGRLVKKGILETKKQGKRYIYSAKISEGESIRNNLDDFLDNICNRDRGKTIANMISKSTLSHDDIALLKRVIENKAKDAVDEIPCNCVPGQCKCKHDCSNHHHKMC</sequence>
<dbReference type="EMBL" id="JXLU01000031">
    <property type="protein sequence ID" value="KIO73533.1"/>
    <property type="molecule type" value="Genomic_DNA"/>
</dbReference>
<dbReference type="InterPro" id="IPR036390">
    <property type="entry name" value="WH_DNA-bd_sf"/>
</dbReference>
<evidence type="ECO:0000256" key="1">
    <source>
        <dbReference type="ARBA" id="ARBA00011046"/>
    </source>
</evidence>
<evidence type="ECO:0000313" key="5">
    <source>
        <dbReference type="EMBL" id="KIO73533.1"/>
    </source>
</evidence>
<comment type="caution">
    <text evidence="5">The sequence shown here is derived from an EMBL/GenBank/DDBJ whole genome shotgun (WGS) entry which is preliminary data.</text>
</comment>
<evidence type="ECO:0000313" key="6">
    <source>
        <dbReference type="Proteomes" id="UP000032076"/>
    </source>
</evidence>
<dbReference type="Proteomes" id="UP000032076">
    <property type="component" value="Unassembled WGS sequence"/>
</dbReference>
<dbReference type="GO" id="GO:0045892">
    <property type="term" value="P:negative regulation of DNA-templated transcription"/>
    <property type="evidence" value="ECO:0007669"/>
    <property type="project" value="InterPro"/>
</dbReference>
<proteinExistence type="inferred from homology"/>
<protein>
    <recommendedName>
        <fullName evidence="7">CopY/TcrY family copper transport repressor</fullName>
    </recommendedName>
</protein>
<accession>A0A0D0FG39</accession>
<keyword evidence="3" id="KW-0238">DNA-binding</keyword>
<dbReference type="InterPro" id="IPR005650">
    <property type="entry name" value="BlaI_family"/>
</dbReference>
<dbReference type="GO" id="GO:0003677">
    <property type="term" value="F:DNA binding"/>
    <property type="evidence" value="ECO:0007669"/>
    <property type="project" value="UniProtKB-KW"/>
</dbReference>
<dbReference type="OrthoDB" id="1849040at2"/>
<dbReference type="SUPFAM" id="SSF46785">
    <property type="entry name" value="Winged helix' DNA-binding domain"/>
    <property type="match status" value="1"/>
</dbReference>